<protein>
    <submittedName>
        <fullName evidence="2">HNH endonuclease</fullName>
    </submittedName>
</protein>
<dbReference type="InterPro" id="IPR003615">
    <property type="entry name" value="HNH_nuc"/>
</dbReference>
<evidence type="ECO:0000313" key="3">
    <source>
        <dbReference type="Proteomes" id="UP000259570"/>
    </source>
</evidence>
<dbReference type="AlphaFoldDB" id="A0A3E1KDX4"/>
<dbReference type="Pfam" id="PF13391">
    <property type="entry name" value="HNH_2"/>
    <property type="match status" value="1"/>
</dbReference>
<feature type="domain" description="HNH nuclease" evidence="1">
    <location>
        <begin position="25"/>
        <end position="73"/>
    </location>
</feature>
<name>A0A3E1KDX4_9XANT</name>
<keyword evidence="2" id="KW-0540">Nuclease</keyword>
<keyword evidence="2" id="KW-0378">Hydrolase</keyword>
<sequence>MTAISQRQGQQHFRVELLDAYERRCAVTGSNAVRVLEAAHILPYRGEHTNRVDNGLLLRSDIHTLFDLGLLWFEDLRLAVSAELNGTDYEAMHGTPLTLPRTAACHPNPEHLRHHARLARQRNGLDEAKIGRR</sequence>
<accession>A0A3E1KDX4</accession>
<organism evidence="2 3">
    <name type="scientific">Xanthomonas nasturtii</name>
    <dbReference type="NCBI Taxonomy" id="1843581"/>
    <lineage>
        <taxon>Bacteria</taxon>
        <taxon>Pseudomonadati</taxon>
        <taxon>Pseudomonadota</taxon>
        <taxon>Gammaproteobacteria</taxon>
        <taxon>Lysobacterales</taxon>
        <taxon>Lysobacteraceae</taxon>
        <taxon>Xanthomonas</taxon>
    </lineage>
</organism>
<proteinExistence type="predicted"/>
<gene>
    <name evidence="2" type="ORF">DZD52_20360</name>
</gene>
<dbReference type="Proteomes" id="UP000259570">
    <property type="component" value="Unassembled WGS sequence"/>
</dbReference>
<dbReference type="GO" id="GO:0004519">
    <property type="term" value="F:endonuclease activity"/>
    <property type="evidence" value="ECO:0007669"/>
    <property type="project" value="UniProtKB-KW"/>
</dbReference>
<evidence type="ECO:0000259" key="1">
    <source>
        <dbReference type="Pfam" id="PF13391"/>
    </source>
</evidence>
<keyword evidence="2" id="KW-0255">Endonuclease</keyword>
<reference evidence="2 3" key="1">
    <citation type="submission" date="2018-08" db="EMBL/GenBank/DDBJ databases">
        <title>Genome sequencing of X. nasturtii WHRI 8984.</title>
        <authorList>
            <person name="Studholme D.J."/>
            <person name="Mchugh J."/>
            <person name="Vicente J."/>
        </authorList>
    </citation>
    <scope>NUCLEOTIDE SEQUENCE [LARGE SCALE GENOMIC DNA]</scope>
    <source>
        <strain evidence="2 3">WHRI 8984</strain>
    </source>
</reference>
<dbReference type="EMBL" id="QUZM01000078">
    <property type="protein sequence ID" value="RFF36784.1"/>
    <property type="molecule type" value="Genomic_DNA"/>
</dbReference>
<evidence type="ECO:0000313" key="2">
    <source>
        <dbReference type="EMBL" id="RFF36784.1"/>
    </source>
</evidence>
<comment type="caution">
    <text evidence="2">The sequence shown here is derived from an EMBL/GenBank/DDBJ whole genome shotgun (WGS) entry which is preliminary data.</text>
</comment>
<dbReference type="OrthoDB" id="529575at2"/>